<dbReference type="InterPro" id="IPR052765">
    <property type="entry name" value="PGM-Related"/>
</dbReference>
<dbReference type="AlphaFoldDB" id="G0UZQ5"/>
<proteinExistence type="predicted"/>
<feature type="region of interest" description="Disordered" evidence="1">
    <location>
        <begin position="68"/>
        <end position="100"/>
    </location>
</feature>
<dbReference type="SMART" id="SM00855">
    <property type="entry name" value="PGAM"/>
    <property type="match status" value="1"/>
</dbReference>
<evidence type="ECO:0000256" key="2">
    <source>
        <dbReference type="SAM" id="Phobius"/>
    </source>
</evidence>
<name>G0UZQ5_TRYCI</name>
<keyword evidence="2" id="KW-1133">Transmembrane helix</keyword>
<dbReference type="PANTHER" id="PTHR46192">
    <property type="entry name" value="BROAD-RANGE ACID PHOSPHATASE DET1"/>
    <property type="match status" value="1"/>
</dbReference>
<dbReference type="Pfam" id="PF00300">
    <property type="entry name" value="His_Phos_1"/>
    <property type="match status" value="1"/>
</dbReference>
<evidence type="ECO:0000313" key="3">
    <source>
        <dbReference type="EMBL" id="CCC94874.1"/>
    </source>
</evidence>
<feature type="compositionally biased region" description="Low complexity" evidence="1">
    <location>
        <begin position="68"/>
        <end position="88"/>
    </location>
</feature>
<keyword evidence="2" id="KW-0812">Transmembrane</keyword>
<accession>G0UZQ5</accession>
<protein>
    <recommendedName>
        <fullName evidence="4">Phosphoglycerate mutase</fullName>
    </recommendedName>
</protein>
<dbReference type="InterPro" id="IPR029033">
    <property type="entry name" value="His_PPase_superfam"/>
</dbReference>
<dbReference type="CDD" id="cd07067">
    <property type="entry name" value="HP_PGM_like"/>
    <property type="match status" value="1"/>
</dbReference>
<organism evidence="3">
    <name type="scientific">Trypanosoma congolense (strain IL3000)</name>
    <dbReference type="NCBI Taxonomy" id="1068625"/>
    <lineage>
        <taxon>Eukaryota</taxon>
        <taxon>Discoba</taxon>
        <taxon>Euglenozoa</taxon>
        <taxon>Kinetoplastea</taxon>
        <taxon>Metakinetoplastina</taxon>
        <taxon>Trypanosomatida</taxon>
        <taxon>Trypanosomatidae</taxon>
        <taxon>Trypanosoma</taxon>
        <taxon>Nannomonas</taxon>
    </lineage>
</organism>
<reference evidence="3" key="1">
    <citation type="journal article" date="2012" name="Proc. Natl. Acad. Sci. U.S.A.">
        <title>Antigenic diversity is generated by distinct evolutionary mechanisms in African trypanosome species.</title>
        <authorList>
            <person name="Jackson A.P."/>
            <person name="Berry A."/>
            <person name="Aslett M."/>
            <person name="Allison H.C."/>
            <person name="Burton P."/>
            <person name="Vavrova-Anderson J."/>
            <person name="Brown R."/>
            <person name="Browne H."/>
            <person name="Corton N."/>
            <person name="Hauser H."/>
            <person name="Gamble J."/>
            <person name="Gilderthorp R."/>
            <person name="Marcello L."/>
            <person name="McQuillan J."/>
            <person name="Otto T.D."/>
            <person name="Quail M.A."/>
            <person name="Sanders M.J."/>
            <person name="van Tonder A."/>
            <person name="Ginger M.L."/>
            <person name="Field M.C."/>
            <person name="Barry J.D."/>
            <person name="Hertz-Fowler C."/>
            <person name="Berriman M."/>
        </authorList>
    </citation>
    <scope>NUCLEOTIDE SEQUENCE</scope>
    <source>
        <strain evidence="3">IL3000</strain>
    </source>
</reference>
<dbReference type="FunFam" id="3.40.50.1240:FF:000043">
    <property type="entry name" value="Phosphoglycerate mutase"/>
    <property type="match status" value="1"/>
</dbReference>
<dbReference type="Gene3D" id="3.40.50.1240">
    <property type="entry name" value="Phosphoglycerate mutase-like"/>
    <property type="match status" value="1"/>
</dbReference>
<feature type="transmembrane region" description="Helical" evidence="2">
    <location>
        <begin position="13"/>
        <end position="35"/>
    </location>
</feature>
<dbReference type="InterPro" id="IPR013078">
    <property type="entry name" value="His_Pase_superF_clade-1"/>
</dbReference>
<dbReference type="EMBL" id="HE575324">
    <property type="protein sequence ID" value="CCC94874.1"/>
    <property type="molecule type" value="Genomic_DNA"/>
</dbReference>
<evidence type="ECO:0008006" key="4">
    <source>
        <dbReference type="Google" id="ProtNLM"/>
    </source>
</evidence>
<evidence type="ECO:0000256" key="1">
    <source>
        <dbReference type="SAM" id="MobiDB-lite"/>
    </source>
</evidence>
<sequence length="394" mass="44794">MYIHFPPLHRCGYLFYSLSIACVRLVSCLYTLVIMRRYTQLCIRRHKHRAAPGAQSKTSLSESLLFLSSTQSPPPAEAMSAAPIEESSVTTSTAHGGDDAPLFPTTAAPSAFVTHTQSEGRMSITIRSGSHRQPLKFPAQPAEPVKRIIFLRNGRSLANVNVCTHVTMPDWRIPLVPEGEEEAYTAGRRLAQLIGGEPVYYCLSPYVRSRQTFKHVLRGYDDYRGEHGMVDEAIIGVREDVRLRDGDIGRYKSKDELLHHLAERERYGKFFYRFPHGESGADVCDRVTSFLDAFQRERMDFPMDTNVVIVTHGQTIRMFVKRWFNLTVDTYHLMVSPPTGSISTLTRMHHRSCFRLDDFCIESMRLPPSLNKFNGYEYRNKQVLGSMSTGAPFM</sequence>
<gene>
    <name evidence="3" type="ORF">TCIL3000_11_2660</name>
</gene>
<dbReference type="SUPFAM" id="SSF53254">
    <property type="entry name" value="Phosphoglycerate mutase-like"/>
    <property type="match status" value="1"/>
</dbReference>
<dbReference type="VEuPathDB" id="TriTrypDB:TcIL3000.11.2660"/>
<keyword evidence="2" id="KW-0472">Membrane</keyword>